<accession>A0A2M8P6D2</accession>
<name>A0A2M8P6D2_9CHLR</name>
<comment type="caution">
    <text evidence="1">The sequence shown here is derived from an EMBL/GenBank/DDBJ whole genome shotgun (WGS) entry which is preliminary data.</text>
</comment>
<feature type="non-terminal residue" evidence="1">
    <location>
        <position position="90"/>
    </location>
</feature>
<keyword evidence="1" id="KW-0808">Transferase</keyword>
<proteinExistence type="predicted"/>
<reference evidence="1 2" key="1">
    <citation type="submission" date="2017-11" db="EMBL/GenBank/DDBJ databases">
        <title>Evolution of Phototrophy in the Chloroflexi Phylum Driven by Horizontal Gene Transfer.</title>
        <authorList>
            <person name="Ward L.M."/>
            <person name="Hemp J."/>
            <person name="Shih P.M."/>
            <person name="Mcglynn S.E."/>
            <person name="Fischer W."/>
        </authorList>
    </citation>
    <scope>NUCLEOTIDE SEQUENCE [LARGE SCALE GENOMIC DNA]</scope>
    <source>
        <strain evidence="1">JP3_13</strain>
    </source>
</reference>
<evidence type="ECO:0000313" key="1">
    <source>
        <dbReference type="EMBL" id="PJF33104.1"/>
    </source>
</evidence>
<gene>
    <name evidence="1" type="ORF">CUN49_19410</name>
</gene>
<sequence>PAFARAVQHGADAHLLIVGADAGMLSQVQRLIATHQLQERATLTGLLEGRDRIAVLAAADIFALPAFGEGLPLAALEAAASGCALLLTEG</sequence>
<dbReference type="GO" id="GO:0016740">
    <property type="term" value="F:transferase activity"/>
    <property type="evidence" value="ECO:0007669"/>
    <property type="project" value="UniProtKB-KW"/>
</dbReference>
<protein>
    <submittedName>
        <fullName evidence="1">Glycosyl transferase family 1</fullName>
    </submittedName>
</protein>
<dbReference type="Pfam" id="PF13692">
    <property type="entry name" value="Glyco_trans_1_4"/>
    <property type="match status" value="1"/>
</dbReference>
<dbReference type="SUPFAM" id="SSF53756">
    <property type="entry name" value="UDP-Glycosyltransferase/glycogen phosphorylase"/>
    <property type="match status" value="1"/>
</dbReference>
<evidence type="ECO:0000313" key="2">
    <source>
        <dbReference type="Proteomes" id="UP000229681"/>
    </source>
</evidence>
<dbReference type="AlphaFoldDB" id="A0A2M8P6D2"/>
<dbReference type="Proteomes" id="UP000229681">
    <property type="component" value="Unassembled WGS sequence"/>
</dbReference>
<dbReference type="Gene3D" id="3.40.50.2000">
    <property type="entry name" value="Glycogen Phosphorylase B"/>
    <property type="match status" value="1"/>
</dbReference>
<organism evidence="1 2">
    <name type="scientific">Candidatus Thermofonsia Clade 1 bacterium</name>
    <dbReference type="NCBI Taxonomy" id="2364210"/>
    <lineage>
        <taxon>Bacteria</taxon>
        <taxon>Bacillati</taxon>
        <taxon>Chloroflexota</taxon>
        <taxon>Candidatus Thermofontia</taxon>
        <taxon>Candidatus Thermofonsia Clade 1</taxon>
    </lineage>
</organism>
<dbReference type="EMBL" id="PGTM01001126">
    <property type="protein sequence ID" value="PJF33104.1"/>
    <property type="molecule type" value="Genomic_DNA"/>
</dbReference>
<feature type="non-terminal residue" evidence="1">
    <location>
        <position position="1"/>
    </location>
</feature>
<dbReference type="PANTHER" id="PTHR12526">
    <property type="entry name" value="GLYCOSYLTRANSFERASE"/>
    <property type="match status" value="1"/>
</dbReference>